<evidence type="ECO:0000256" key="3">
    <source>
        <dbReference type="ARBA" id="ARBA00022723"/>
    </source>
</evidence>
<dbReference type="GO" id="GO:0036199">
    <property type="term" value="F:cholest-4-en-3-one 26-monooxygenase activity"/>
    <property type="evidence" value="ECO:0007669"/>
    <property type="project" value="TreeGrafter"/>
</dbReference>
<dbReference type="FunFam" id="1.10.630.10:FF:000018">
    <property type="entry name" value="Cytochrome P450 monooxygenase"/>
    <property type="match status" value="1"/>
</dbReference>
<dbReference type="CDD" id="cd11033">
    <property type="entry name" value="CYP142-like"/>
    <property type="match status" value="1"/>
</dbReference>
<accession>A0A6J6L4V5</accession>
<dbReference type="AlphaFoldDB" id="A0A6J6L4V5"/>
<evidence type="ECO:0000256" key="6">
    <source>
        <dbReference type="ARBA" id="ARBA00023033"/>
    </source>
</evidence>
<dbReference type="InterPro" id="IPR002397">
    <property type="entry name" value="Cyt_P450_B"/>
</dbReference>
<evidence type="ECO:0000313" key="7">
    <source>
        <dbReference type="EMBL" id="CAB4656801.1"/>
    </source>
</evidence>
<dbReference type="PANTHER" id="PTHR46696">
    <property type="entry name" value="P450, PUTATIVE (EUROFUNG)-RELATED"/>
    <property type="match status" value="1"/>
</dbReference>
<dbReference type="PRINTS" id="PR00359">
    <property type="entry name" value="BP450"/>
</dbReference>
<dbReference type="GO" id="GO:0008395">
    <property type="term" value="F:steroid hydroxylase activity"/>
    <property type="evidence" value="ECO:0007669"/>
    <property type="project" value="TreeGrafter"/>
</dbReference>
<sequence>MDRYSVSEVHAIFLGNIDTPDPHLVQVFFGGGQFTAIHHVQIRVNKEGELSHTYDRTVPYSSCMNLPVVPLADIDLSNPEFWTQPRDWRYGAFKTLRDESPFHFFEERMVENSPIPPGPGYRALVRHDDIWHVSRNANLFKSGAGSNIGDLPVEINEFFGSMINMDDPKHFRLRSIVSKGFTPKEIGALEESVRVRSASVIDRMFERFPERECDFVREVAALMPLQIICDMMGIPESDEEMIFNWTNTILGVGDPEYVGTFDDLVRVGGEIFSYALALGEERLKNPGNDIASIMMNAVVDGERLTAQEFGSFFILLVVAGNETTRTAIGHGMRELTIHRDQRELWFNDFETHTKTAVEEIVRYSTPVIHFRRTATEDTEINGQPIKEGEKVVMFYQSGNRDESVFTNPNDFDIRRSAQPAQVGFGAGGPHFCLGANLARREIAVMFDEIRRRVPTLEITSEPDYLQSSFINGIKRMRCAW</sequence>
<dbReference type="InterPro" id="IPR036396">
    <property type="entry name" value="Cyt_P450_sf"/>
</dbReference>
<evidence type="ECO:0000256" key="5">
    <source>
        <dbReference type="ARBA" id="ARBA00023004"/>
    </source>
</evidence>
<keyword evidence="6" id="KW-0503">Monooxygenase</keyword>
<dbReference type="EMBL" id="CAEZWJ010000027">
    <property type="protein sequence ID" value="CAB4656801.1"/>
    <property type="molecule type" value="Genomic_DNA"/>
</dbReference>
<dbReference type="SUPFAM" id="SSF48264">
    <property type="entry name" value="Cytochrome P450"/>
    <property type="match status" value="1"/>
</dbReference>
<gene>
    <name evidence="7" type="ORF">UFOPK2214_00962</name>
</gene>
<keyword evidence="3" id="KW-0479">Metal-binding</keyword>
<dbReference type="GO" id="GO:0005506">
    <property type="term" value="F:iron ion binding"/>
    <property type="evidence" value="ECO:0007669"/>
    <property type="project" value="InterPro"/>
</dbReference>
<dbReference type="InterPro" id="IPR001128">
    <property type="entry name" value="Cyt_P450"/>
</dbReference>
<dbReference type="Pfam" id="PF00067">
    <property type="entry name" value="p450"/>
    <property type="match status" value="1"/>
</dbReference>
<name>A0A6J6L4V5_9ZZZZ</name>
<organism evidence="7">
    <name type="scientific">freshwater metagenome</name>
    <dbReference type="NCBI Taxonomy" id="449393"/>
    <lineage>
        <taxon>unclassified sequences</taxon>
        <taxon>metagenomes</taxon>
        <taxon>ecological metagenomes</taxon>
    </lineage>
</organism>
<evidence type="ECO:0000256" key="1">
    <source>
        <dbReference type="ARBA" id="ARBA00010617"/>
    </source>
</evidence>
<evidence type="ECO:0000256" key="4">
    <source>
        <dbReference type="ARBA" id="ARBA00023002"/>
    </source>
</evidence>
<keyword evidence="2" id="KW-0349">Heme</keyword>
<dbReference type="GO" id="GO:0006707">
    <property type="term" value="P:cholesterol catabolic process"/>
    <property type="evidence" value="ECO:0007669"/>
    <property type="project" value="TreeGrafter"/>
</dbReference>
<dbReference type="Gene3D" id="1.10.630.10">
    <property type="entry name" value="Cytochrome P450"/>
    <property type="match status" value="1"/>
</dbReference>
<reference evidence="7" key="1">
    <citation type="submission" date="2020-05" db="EMBL/GenBank/DDBJ databases">
        <authorList>
            <person name="Chiriac C."/>
            <person name="Salcher M."/>
            <person name="Ghai R."/>
            <person name="Kavagutti S V."/>
        </authorList>
    </citation>
    <scope>NUCLEOTIDE SEQUENCE</scope>
</reference>
<keyword evidence="4" id="KW-0560">Oxidoreductase</keyword>
<protein>
    <submittedName>
        <fullName evidence="7">Unannotated protein</fullName>
    </submittedName>
</protein>
<comment type="similarity">
    <text evidence="1">Belongs to the cytochrome P450 family.</text>
</comment>
<keyword evidence="5" id="KW-0408">Iron</keyword>
<evidence type="ECO:0000256" key="2">
    <source>
        <dbReference type="ARBA" id="ARBA00022617"/>
    </source>
</evidence>
<dbReference type="GO" id="GO:0020037">
    <property type="term" value="F:heme binding"/>
    <property type="evidence" value="ECO:0007669"/>
    <property type="project" value="InterPro"/>
</dbReference>
<proteinExistence type="inferred from homology"/>
<dbReference type="PANTHER" id="PTHR46696:SF4">
    <property type="entry name" value="BIOTIN BIOSYNTHESIS CYTOCHROME P450"/>
    <property type="match status" value="1"/>
</dbReference>